<dbReference type="SMART" id="SM00066">
    <property type="entry name" value="GAL4"/>
    <property type="match status" value="1"/>
</dbReference>
<dbReference type="InterPro" id="IPR007219">
    <property type="entry name" value="XnlR_reg_dom"/>
</dbReference>
<dbReference type="Gene3D" id="4.10.240.10">
    <property type="entry name" value="Zn(2)-C6 fungal-type DNA-binding domain"/>
    <property type="match status" value="1"/>
</dbReference>
<dbReference type="SUPFAM" id="SSF57701">
    <property type="entry name" value="Zn2/Cys6 DNA-binding domain"/>
    <property type="match status" value="1"/>
</dbReference>
<dbReference type="GO" id="GO:0003677">
    <property type="term" value="F:DNA binding"/>
    <property type="evidence" value="ECO:0007669"/>
    <property type="project" value="UniProtKB-KW"/>
</dbReference>
<keyword evidence="6" id="KW-0539">Nucleus</keyword>
<keyword evidence="5" id="KW-0804">Transcription</keyword>
<dbReference type="CDD" id="cd12148">
    <property type="entry name" value="fungal_TF_MHR"/>
    <property type="match status" value="1"/>
</dbReference>
<organism evidence="8 9">
    <name type="scientific">Aspergillus sclerotiicarbonarius (strain CBS 121057 / IBT 28362)</name>
    <dbReference type="NCBI Taxonomy" id="1448318"/>
    <lineage>
        <taxon>Eukaryota</taxon>
        <taxon>Fungi</taxon>
        <taxon>Dikarya</taxon>
        <taxon>Ascomycota</taxon>
        <taxon>Pezizomycotina</taxon>
        <taxon>Eurotiomycetes</taxon>
        <taxon>Eurotiomycetidae</taxon>
        <taxon>Eurotiales</taxon>
        <taxon>Aspergillaceae</taxon>
        <taxon>Aspergillus</taxon>
        <taxon>Aspergillus subgen. Circumdati</taxon>
    </lineage>
</organism>
<keyword evidence="4" id="KW-0238">DNA-binding</keyword>
<dbReference type="EMBL" id="KZ826316">
    <property type="protein sequence ID" value="PYI11992.1"/>
    <property type="molecule type" value="Genomic_DNA"/>
</dbReference>
<dbReference type="PROSITE" id="PS50048">
    <property type="entry name" value="ZN2_CY6_FUNGAL_2"/>
    <property type="match status" value="1"/>
</dbReference>
<dbReference type="GO" id="GO:0000981">
    <property type="term" value="F:DNA-binding transcription factor activity, RNA polymerase II-specific"/>
    <property type="evidence" value="ECO:0007669"/>
    <property type="project" value="InterPro"/>
</dbReference>
<dbReference type="CDD" id="cd00067">
    <property type="entry name" value="GAL4"/>
    <property type="match status" value="1"/>
</dbReference>
<dbReference type="GO" id="GO:0008270">
    <property type="term" value="F:zinc ion binding"/>
    <property type="evidence" value="ECO:0007669"/>
    <property type="project" value="InterPro"/>
</dbReference>
<reference evidence="8 9" key="1">
    <citation type="submission" date="2018-02" db="EMBL/GenBank/DDBJ databases">
        <title>The genomes of Aspergillus section Nigri reveals drivers in fungal speciation.</title>
        <authorList>
            <consortium name="DOE Joint Genome Institute"/>
            <person name="Vesth T.C."/>
            <person name="Nybo J."/>
            <person name="Theobald S."/>
            <person name="Brandl J."/>
            <person name="Frisvad J.C."/>
            <person name="Nielsen K.F."/>
            <person name="Lyhne E.K."/>
            <person name="Kogle M.E."/>
            <person name="Kuo A."/>
            <person name="Riley R."/>
            <person name="Clum A."/>
            <person name="Nolan M."/>
            <person name="Lipzen A."/>
            <person name="Salamov A."/>
            <person name="Henrissat B."/>
            <person name="Wiebenga A."/>
            <person name="De vries R.P."/>
            <person name="Grigoriev I.V."/>
            <person name="Mortensen U.H."/>
            <person name="Andersen M.R."/>
            <person name="Baker S.E."/>
        </authorList>
    </citation>
    <scope>NUCLEOTIDE SEQUENCE [LARGE SCALE GENOMIC DNA]</scope>
    <source>
        <strain evidence="8 9">CBS 121057</strain>
    </source>
</reference>
<evidence type="ECO:0000259" key="7">
    <source>
        <dbReference type="PROSITE" id="PS50048"/>
    </source>
</evidence>
<protein>
    <recommendedName>
        <fullName evidence="7">Zn(2)-C6 fungal-type domain-containing protein</fullName>
    </recommendedName>
</protein>
<dbReference type="Pfam" id="PF04082">
    <property type="entry name" value="Fungal_trans"/>
    <property type="match status" value="1"/>
</dbReference>
<evidence type="ECO:0000256" key="4">
    <source>
        <dbReference type="ARBA" id="ARBA00023125"/>
    </source>
</evidence>
<name>A0A319EP38_ASPSB</name>
<dbReference type="VEuPathDB" id="FungiDB:BO78DRAFT_63955"/>
<comment type="subcellular location">
    <subcellularLocation>
        <location evidence="1">Nucleus</location>
    </subcellularLocation>
</comment>
<dbReference type="AlphaFoldDB" id="A0A319EP38"/>
<dbReference type="PANTHER" id="PTHR31001:SF40">
    <property type="entry name" value="ZN(II)2CYS6 TRANSCRIPTION FACTOR (EUROFUNG)"/>
    <property type="match status" value="1"/>
</dbReference>
<evidence type="ECO:0000256" key="2">
    <source>
        <dbReference type="ARBA" id="ARBA00022723"/>
    </source>
</evidence>
<gene>
    <name evidence="8" type="ORF">BO78DRAFT_63955</name>
</gene>
<dbReference type="Pfam" id="PF00172">
    <property type="entry name" value="Zn_clus"/>
    <property type="match status" value="1"/>
</dbReference>
<keyword evidence="3" id="KW-0805">Transcription regulation</keyword>
<proteinExistence type="predicted"/>
<dbReference type="Proteomes" id="UP000248423">
    <property type="component" value="Unassembled WGS sequence"/>
</dbReference>
<feature type="domain" description="Zn(2)-C6 fungal-type" evidence="7">
    <location>
        <begin position="22"/>
        <end position="53"/>
    </location>
</feature>
<dbReference type="GO" id="GO:0009893">
    <property type="term" value="P:positive regulation of metabolic process"/>
    <property type="evidence" value="ECO:0007669"/>
    <property type="project" value="UniProtKB-ARBA"/>
</dbReference>
<dbReference type="InterPro" id="IPR001138">
    <property type="entry name" value="Zn2Cys6_DnaBD"/>
</dbReference>
<sequence>MIGNISTQSRPIDQRRKRRAVNCQECRRSKLRCDRQQPCGACKRRGREASCAYEIPTHQRPSPVVQASTELSNRVGSPSGLSRPIVTTSETNEARLDTHWETVLERPALEDDVDDAHDALSPLSIGRRMSLQEILDLLPPKSCCDYLVSHFFKNISAFFPILHGPTFQKQYTAFMQRPHEVDLPWLALLFSLCSLSLNTMDESDPRLACFWSQLPTSPTQAAVTVSVSRRLLRAAMTCLLQDEFFIRHKFSTFEALLMVIYNISHNGSVGQGWALLGMALNIGIALRCNIDRGLPPIETERRRRCWAGLLTLHTYQGMLFRDVDMSYLLNLTASLPADVNDSDITNEGILPPSNRHEPTQMSVMMAKIRLCQLSARICRHITGSSRLDPRMLHELDAAIAEEQKQWDSTYMIDGSPSILDSTSYAYWCVLQTYAHHLYLLLHRPFHHSKTPEFLPTSRERCIRSSMTLMSIHRQLYEAPLLRNYLWLLSGVTTLKALHAAVALRSCLLDMPPAAGLGYDLDSFQKEIESMALRMESLSGRSHICFKAHRILRQLQASSGTGNPVPGNSETEVPNTFEDWTDIREWMDADLIDWASGIFSQLT</sequence>
<dbReference type="InterPro" id="IPR036864">
    <property type="entry name" value="Zn2-C6_fun-type_DNA-bd_sf"/>
</dbReference>
<dbReference type="STRING" id="1448318.A0A319EP38"/>
<keyword evidence="2" id="KW-0479">Metal-binding</keyword>
<dbReference type="InterPro" id="IPR050613">
    <property type="entry name" value="Sec_Metabolite_Reg"/>
</dbReference>
<accession>A0A319EP38</accession>
<evidence type="ECO:0000313" key="9">
    <source>
        <dbReference type="Proteomes" id="UP000248423"/>
    </source>
</evidence>
<evidence type="ECO:0000256" key="5">
    <source>
        <dbReference type="ARBA" id="ARBA00023163"/>
    </source>
</evidence>
<evidence type="ECO:0000256" key="6">
    <source>
        <dbReference type="ARBA" id="ARBA00023242"/>
    </source>
</evidence>
<dbReference type="GO" id="GO:0005634">
    <property type="term" value="C:nucleus"/>
    <property type="evidence" value="ECO:0007669"/>
    <property type="project" value="UniProtKB-SubCell"/>
</dbReference>
<evidence type="ECO:0000256" key="3">
    <source>
        <dbReference type="ARBA" id="ARBA00023015"/>
    </source>
</evidence>
<dbReference type="PANTHER" id="PTHR31001">
    <property type="entry name" value="UNCHARACTERIZED TRANSCRIPTIONAL REGULATORY PROTEIN"/>
    <property type="match status" value="1"/>
</dbReference>
<evidence type="ECO:0000313" key="8">
    <source>
        <dbReference type="EMBL" id="PYI11992.1"/>
    </source>
</evidence>
<evidence type="ECO:0000256" key="1">
    <source>
        <dbReference type="ARBA" id="ARBA00004123"/>
    </source>
</evidence>
<dbReference type="GO" id="GO:0006351">
    <property type="term" value="P:DNA-templated transcription"/>
    <property type="evidence" value="ECO:0007669"/>
    <property type="project" value="InterPro"/>
</dbReference>
<keyword evidence="9" id="KW-1185">Reference proteome</keyword>
<dbReference type="OrthoDB" id="2406834at2759"/>